<gene>
    <name evidence="2" type="ORF">HNR40_007482</name>
</gene>
<evidence type="ECO:0000313" key="3">
    <source>
        <dbReference type="Proteomes" id="UP000568380"/>
    </source>
</evidence>
<proteinExistence type="predicted"/>
<dbReference type="EMBL" id="JACHIN010000012">
    <property type="protein sequence ID" value="MBB5081987.1"/>
    <property type="molecule type" value="Genomic_DNA"/>
</dbReference>
<keyword evidence="1" id="KW-0732">Signal</keyword>
<dbReference type="InterPro" id="IPR025644">
    <property type="entry name" value="DUF4344"/>
</dbReference>
<dbReference type="AlphaFoldDB" id="A0A7W8EKM1"/>
<feature type="signal peptide" evidence="1">
    <location>
        <begin position="1"/>
        <end position="21"/>
    </location>
</feature>
<sequence length="276" mass="30285">MKWNQLTMGAGVLLVATMLSACGSTDVPAVAKESAAPETTAPAPAPKGKFIAEYGKADTEVAIEGLERLKPGKVLEGFATTLNGMLKLPHDVTLAGEQCDQVNAYYSPDEKKITMCYELVADGFSRYRDKAETDEENDQHGQANLIDTLFHELGHAVIDIYDLPALGKEDDAADQLSAFIMSQGDGDDSASIQTINYYFASAGDQDRAALPFYDEHSMDEQRAYNYMCWIYGSDPKGYADWVGEDGLPEERAARCPGEYEKLSNSWSKLLEPHIKD</sequence>
<dbReference type="Pfam" id="PF14247">
    <property type="entry name" value="DUF4344"/>
    <property type="match status" value="1"/>
</dbReference>
<feature type="chain" id="PRO_5039037932" description="Metallopeptidase DUF4344" evidence="1">
    <location>
        <begin position="22"/>
        <end position="276"/>
    </location>
</feature>
<evidence type="ECO:0000313" key="2">
    <source>
        <dbReference type="EMBL" id="MBB5081987.1"/>
    </source>
</evidence>
<evidence type="ECO:0000256" key="1">
    <source>
        <dbReference type="SAM" id="SignalP"/>
    </source>
</evidence>
<reference evidence="2 3" key="1">
    <citation type="submission" date="2020-08" db="EMBL/GenBank/DDBJ databases">
        <title>Genomic Encyclopedia of Type Strains, Phase IV (KMG-IV): sequencing the most valuable type-strain genomes for metagenomic binning, comparative biology and taxonomic classification.</title>
        <authorList>
            <person name="Goeker M."/>
        </authorList>
    </citation>
    <scope>NUCLEOTIDE SEQUENCE [LARGE SCALE GENOMIC DNA]</scope>
    <source>
        <strain evidence="2 3">DSM 45385</strain>
    </source>
</reference>
<protein>
    <recommendedName>
        <fullName evidence="4">Metallopeptidase DUF4344</fullName>
    </recommendedName>
</protein>
<dbReference type="PROSITE" id="PS51257">
    <property type="entry name" value="PROKAR_LIPOPROTEIN"/>
    <property type="match status" value="1"/>
</dbReference>
<accession>A0A7W8EKM1</accession>
<keyword evidence="3" id="KW-1185">Reference proteome</keyword>
<evidence type="ECO:0008006" key="4">
    <source>
        <dbReference type="Google" id="ProtNLM"/>
    </source>
</evidence>
<dbReference type="RefSeq" id="WP_184969820.1">
    <property type="nucleotide sequence ID" value="NZ_JACHIN010000012.1"/>
</dbReference>
<name>A0A7W8EKM1_9ACTN</name>
<organism evidence="2 3">
    <name type="scientific">Nonomuraea endophytica</name>
    <dbReference type="NCBI Taxonomy" id="714136"/>
    <lineage>
        <taxon>Bacteria</taxon>
        <taxon>Bacillati</taxon>
        <taxon>Actinomycetota</taxon>
        <taxon>Actinomycetes</taxon>
        <taxon>Streptosporangiales</taxon>
        <taxon>Streptosporangiaceae</taxon>
        <taxon>Nonomuraea</taxon>
    </lineage>
</organism>
<dbReference type="Proteomes" id="UP000568380">
    <property type="component" value="Unassembled WGS sequence"/>
</dbReference>
<comment type="caution">
    <text evidence="2">The sequence shown here is derived from an EMBL/GenBank/DDBJ whole genome shotgun (WGS) entry which is preliminary data.</text>
</comment>